<proteinExistence type="predicted"/>
<reference evidence="2" key="2">
    <citation type="submission" date="2021-02" db="EMBL/GenBank/DDBJ databases">
        <authorList>
            <person name="Kimball J.A."/>
            <person name="Haas M.W."/>
            <person name="Macchietto M."/>
            <person name="Kono T."/>
            <person name="Duquette J."/>
            <person name="Shao M."/>
        </authorList>
    </citation>
    <scope>NUCLEOTIDE SEQUENCE</scope>
    <source>
        <tissue evidence="2">Fresh leaf tissue</tissue>
    </source>
</reference>
<evidence type="ECO:0000256" key="1">
    <source>
        <dbReference type="SAM" id="MobiDB-lite"/>
    </source>
</evidence>
<name>A0A8J5WQR1_ZIZPA</name>
<dbReference type="AlphaFoldDB" id="A0A8J5WQR1"/>
<reference evidence="2" key="1">
    <citation type="journal article" date="2021" name="bioRxiv">
        <title>Whole Genome Assembly and Annotation of Northern Wild Rice, Zizania palustris L., Supports a Whole Genome Duplication in the Zizania Genus.</title>
        <authorList>
            <person name="Haas M."/>
            <person name="Kono T."/>
            <person name="Macchietto M."/>
            <person name="Millas R."/>
            <person name="McGilp L."/>
            <person name="Shao M."/>
            <person name="Duquette J."/>
            <person name="Hirsch C.N."/>
            <person name="Kimball J."/>
        </authorList>
    </citation>
    <scope>NUCLEOTIDE SEQUENCE</scope>
    <source>
        <tissue evidence="2">Fresh leaf tissue</tissue>
    </source>
</reference>
<protein>
    <submittedName>
        <fullName evidence="2">Uncharacterized protein</fullName>
    </submittedName>
</protein>
<feature type="region of interest" description="Disordered" evidence="1">
    <location>
        <begin position="43"/>
        <end position="67"/>
    </location>
</feature>
<dbReference type="EMBL" id="JAAALK010000080">
    <property type="protein sequence ID" value="KAG8094988.1"/>
    <property type="molecule type" value="Genomic_DNA"/>
</dbReference>
<organism evidence="2 3">
    <name type="scientific">Zizania palustris</name>
    <name type="common">Northern wild rice</name>
    <dbReference type="NCBI Taxonomy" id="103762"/>
    <lineage>
        <taxon>Eukaryota</taxon>
        <taxon>Viridiplantae</taxon>
        <taxon>Streptophyta</taxon>
        <taxon>Embryophyta</taxon>
        <taxon>Tracheophyta</taxon>
        <taxon>Spermatophyta</taxon>
        <taxon>Magnoliopsida</taxon>
        <taxon>Liliopsida</taxon>
        <taxon>Poales</taxon>
        <taxon>Poaceae</taxon>
        <taxon>BOP clade</taxon>
        <taxon>Oryzoideae</taxon>
        <taxon>Oryzeae</taxon>
        <taxon>Zizaniinae</taxon>
        <taxon>Zizania</taxon>
    </lineage>
</organism>
<gene>
    <name evidence="2" type="ORF">GUJ93_ZPchr0012g19308</name>
</gene>
<dbReference type="Proteomes" id="UP000729402">
    <property type="component" value="Unassembled WGS sequence"/>
</dbReference>
<sequence length="67" mass="6541">MSIMSPVVGHERGIEWINGVDGGRCGGRAGWMADGVGGGRAGWRAGGVDGDGVEGDGLEGGQGGGRS</sequence>
<evidence type="ECO:0000313" key="2">
    <source>
        <dbReference type="EMBL" id="KAG8094988.1"/>
    </source>
</evidence>
<feature type="compositionally biased region" description="Gly residues" evidence="1">
    <location>
        <begin position="58"/>
        <end position="67"/>
    </location>
</feature>
<comment type="caution">
    <text evidence="2">The sequence shown here is derived from an EMBL/GenBank/DDBJ whole genome shotgun (WGS) entry which is preliminary data.</text>
</comment>
<keyword evidence="3" id="KW-1185">Reference proteome</keyword>
<accession>A0A8J5WQR1</accession>
<evidence type="ECO:0000313" key="3">
    <source>
        <dbReference type="Proteomes" id="UP000729402"/>
    </source>
</evidence>